<reference evidence="1 3" key="1">
    <citation type="journal article" date="2014" name="BMC Genomics">
        <title>The genome of the intracellular bacterium of the coastal bivalve, Solemya velum: a blueprint for thriving in and out of symbiosis.</title>
        <authorList>
            <person name="Dmytrenko O."/>
            <person name="Russell S.L."/>
            <person name="Loo W.T."/>
            <person name="Fontanez K.M."/>
            <person name="Liao L."/>
            <person name="Roeselers G."/>
            <person name="Sharma R."/>
            <person name="Stewart F.J."/>
            <person name="Newton I.L."/>
            <person name="Woyke T."/>
            <person name="Wu D."/>
            <person name="Lang J.M."/>
            <person name="Eisen J.A."/>
            <person name="Cavanaugh C.M."/>
        </authorList>
    </citation>
    <scope>NUCLEOTIDE SEQUENCE [LARGE SCALE GENOMIC DNA]</scope>
    <source>
        <strain evidence="1 3">WH</strain>
    </source>
</reference>
<dbReference type="EMBL" id="MPNX01000011">
    <property type="protein sequence ID" value="OOY34756.1"/>
    <property type="molecule type" value="Genomic_DNA"/>
</dbReference>
<protein>
    <submittedName>
        <fullName evidence="1">Uncharacterized protein</fullName>
    </submittedName>
</protein>
<sequence length="63" mass="7224">MLKSSVIYSKITRQLITESDTHDVPATIAEMHKGNLDMELFHVRQWAVKKGLIKPNEEIVAFD</sequence>
<reference evidence="2 4" key="2">
    <citation type="submission" date="2016-11" db="EMBL/GenBank/DDBJ databases">
        <title>Mixed transmission modes and dynamic genome evolution in an obligate animal-bacterial symbiosis.</title>
        <authorList>
            <person name="Russell S.L."/>
            <person name="Corbett-Detig R.B."/>
            <person name="Cavanaugh C.M."/>
        </authorList>
    </citation>
    <scope>NUCLEOTIDE SEQUENCE [LARGE SCALE GENOMIC DNA]</scope>
    <source>
        <strain evidence="2">MA-KB16</strain>
    </source>
</reference>
<evidence type="ECO:0000313" key="4">
    <source>
        <dbReference type="Proteomes" id="UP000190962"/>
    </source>
</evidence>
<dbReference type="STRING" id="2340.JV46_07990"/>
<proteinExistence type="predicted"/>
<evidence type="ECO:0000313" key="3">
    <source>
        <dbReference type="Proteomes" id="UP000030856"/>
    </source>
</evidence>
<dbReference type="Proteomes" id="UP000190962">
    <property type="component" value="Unassembled WGS sequence"/>
</dbReference>
<keyword evidence="3" id="KW-1185">Reference proteome</keyword>
<dbReference type="OrthoDB" id="9920726at2"/>
<name>A0A0B0H7V0_SOVGS</name>
<evidence type="ECO:0000313" key="2">
    <source>
        <dbReference type="EMBL" id="OOY34756.1"/>
    </source>
</evidence>
<dbReference type="AlphaFoldDB" id="A0A0B0H7V0"/>
<comment type="caution">
    <text evidence="1">The sequence shown here is derived from an EMBL/GenBank/DDBJ whole genome shotgun (WGS) entry which is preliminary data.</text>
</comment>
<gene>
    <name evidence="2" type="ORF">BOV88_08305</name>
    <name evidence="1" type="ORF">JV46_07990</name>
</gene>
<dbReference type="RefSeq" id="WP_043116964.1">
    <property type="nucleotide sequence ID" value="NZ_JRAA01000002.1"/>
</dbReference>
<accession>A0A0B0H7V0</accession>
<evidence type="ECO:0000313" key="1">
    <source>
        <dbReference type="EMBL" id="KHF24732.1"/>
    </source>
</evidence>
<organism evidence="1 3">
    <name type="scientific">Solemya velum gill symbiont</name>
    <dbReference type="NCBI Taxonomy" id="2340"/>
    <lineage>
        <taxon>Bacteria</taxon>
        <taxon>Pseudomonadati</taxon>
        <taxon>Pseudomonadota</taxon>
        <taxon>Gammaproteobacteria</taxon>
        <taxon>sulfur-oxidizing symbionts</taxon>
    </lineage>
</organism>
<dbReference type="EMBL" id="JRAA01000002">
    <property type="protein sequence ID" value="KHF24732.1"/>
    <property type="molecule type" value="Genomic_DNA"/>
</dbReference>
<dbReference type="Proteomes" id="UP000030856">
    <property type="component" value="Unassembled WGS sequence"/>
</dbReference>